<dbReference type="SMART" id="SM00702">
    <property type="entry name" value="P4Hc"/>
    <property type="match status" value="1"/>
</dbReference>
<evidence type="ECO:0000313" key="8">
    <source>
        <dbReference type="Proteomes" id="UP000563601"/>
    </source>
</evidence>
<accession>A0A6P1TEA8</accession>
<dbReference type="InterPro" id="IPR006620">
    <property type="entry name" value="Pro_4_hyd_alph"/>
</dbReference>
<gene>
    <name evidence="6" type="ORF">GTQ55_14045</name>
    <name evidence="5" type="ORF">HNQ53_002578</name>
</gene>
<reference evidence="5 8" key="2">
    <citation type="submission" date="2020-08" db="EMBL/GenBank/DDBJ databases">
        <title>Genomic Encyclopedia of Type Strains, Phase IV (KMG-IV): sequencing the most valuable type-strain genomes for metagenomic binning, comparative biology and taxonomic classification.</title>
        <authorList>
            <person name="Goeker M."/>
        </authorList>
    </citation>
    <scope>NUCLEOTIDE SEQUENCE [LARGE SCALE GENOMIC DNA]</scope>
    <source>
        <strain evidence="5 8">DSM 11525</strain>
    </source>
</reference>
<dbReference type="Pfam" id="PF13661">
    <property type="entry name" value="2OG-FeII_Oxy_4"/>
    <property type="match status" value="1"/>
</dbReference>
<feature type="domain" description="Prolyl 4-hydroxylase alpha subunit" evidence="4">
    <location>
        <begin position="20"/>
        <end position="234"/>
    </location>
</feature>
<evidence type="ECO:0000313" key="5">
    <source>
        <dbReference type="EMBL" id="MBB5212353.1"/>
    </source>
</evidence>
<dbReference type="PANTHER" id="PTHR12117">
    <property type="entry name" value="HISTONE ACETYLTRANSFERASE COMPLEX"/>
    <property type="match status" value="1"/>
</dbReference>
<keyword evidence="3" id="KW-0560">Oxidoreductase</keyword>
<dbReference type="InterPro" id="IPR051842">
    <property type="entry name" value="uS12_prolyl_hydroxylase"/>
</dbReference>
<evidence type="ECO:0000313" key="7">
    <source>
        <dbReference type="Proteomes" id="UP000464675"/>
    </source>
</evidence>
<dbReference type="GO" id="GO:0031418">
    <property type="term" value="F:L-ascorbic acid binding"/>
    <property type="evidence" value="ECO:0007669"/>
    <property type="project" value="InterPro"/>
</dbReference>
<organism evidence="5 8">
    <name type="scientific">Microbulbifer hydrolyticus</name>
    <dbReference type="NCBI Taxonomy" id="48074"/>
    <lineage>
        <taxon>Bacteria</taxon>
        <taxon>Pseudomonadati</taxon>
        <taxon>Pseudomonadota</taxon>
        <taxon>Gammaproteobacteria</taxon>
        <taxon>Cellvibrionales</taxon>
        <taxon>Microbulbiferaceae</taxon>
        <taxon>Microbulbifer</taxon>
    </lineage>
</organism>
<dbReference type="InterPro" id="IPR039558">
    <property type="entry name" value="TPA1/OFD1_N"/>
</dbReference>
<dbReference type="RefSeq" id="WP_161859307.1">
    <property type="nucleotide sequence ID" value="NZ_CP047491.1"/>
</dbReference>
<protein>
    <submittedName>
        <fullName evidence="6">2OG-Fe(II) oxygenase</fullName>
    </submittedName>
    <submittedName>
        <fullName evidence="5">Rps23 Pro-64 3,4-dihydroxylase Tpa1-like proline 4-hydroxylase</fullName>
    </submittedName>
</protein>
<evidence type="ECO:0000313" key="6">
    <source>
        <dbReference type="EMBL" id="QHQ39995.1"/>
    </source>
</evidence>
<sequence>MYHISDSLDIRRYSSDFEKRGFVQISEFLNNESANALWELLESQSEWNLVFNRQGKHVDLSYRDYCSWSEEQKKALNEYIWQSATDTFGYFYKSIPVFDIYKNNILPGNPLNNLYELVNSKPFLSLMRILTGEESIAFADVQATSYDRGHFLKIHDDNVSGKNRVAAYVINLTKNWSPDWGGLFHLFDGEENVVGSLVPAFNAINVFKVPQKHSVSYVTPFAATSRYSITGWLRRDTDAS</sequence>
<keyword evidence="7" id="KW-1185">Reference proteome</keyword>
<reference evidence="6 7" key="1">
    <citation type="submission" date="2020-01" db="EMBL/GenBank/DDBJ databases">
        <title>The possibility of degradation of plastic by Microbulbifer hydrolyticus IRE-31.</title>
        <authorList>
            <person name="Liu L."/>
        </authorList>
    </citation>
    <scope>NUCLEOTIDE SEQUENCE [LARGE SCALE GENOMIC DNA]</scope>
    <source>
        <strain evidence="6 7">IRE-31</strain>
    </source>
</reference>
<evidence type="ECO:0000259" key="4">
    <source>
        <dbReference type="SMART" id="SM00702"/>
    </source>
</evidence>
<name>A0A6P1TEA8_9GAMM</name>
<dbReference type="GO" id="GO:0005506">
    <property type="term" value="F:iron ion binding"/>
    <property type="evidence" value="ECO:0007669"/>
    <property type="project" value="InterPro"/>
</dbReference>
<keyword evidence="2" id="KW-0223">Dioxygenase</keyword>
<evidence type="ECO:0000256" key="1">
    <source>
        <dbReference type="ARBA" id="ARBA00001961"/>
    </source>
</evidence>
<comment type="cofactor">
    <cofactor evidence="1">
        <name>L-ascorbate</name>
        <dbReference type="ChEBI" id="CHEBI:38290"/>
    </cofactor>
</comment>
<dbReference type="PANTHER" id="PTHR12117:SF0">
    <property type="entry name" value="PROLYL 3-HYDROXYLASE OGFOD1"/>
    <property type="match status" value="1"/>
</dbReference>
<dbReference type="GO" id="GO:0005737">
    <property type="term" value="C:cytoplasm"/>
    <property type="evidence" value="ECO:0007669"/>
    <property type="project" value="TreeGrafter"/>
</dbReference>
<dbReference type="GO" id="GO:0031543">
    <property type="term" value="F:peptidyl-proline dioxygenase activity"/>
    <property type="evidence" value="ECO:0007669"/>
    <property type="project" value="TreeGrafter"/>
</dbReference>
<dbReference type="Proteomes" id="UP000464675">
    <property type="component" value="Chromosome"/>
</dbReference>
<evidence type="ECO:0000256" key="3">
    <source>
        <dbReference type="ARBA" id="ARBA00023002"/>
    </source>
</evidence>
<proteinExistence type="predicted"/>
<dbReference type="OrthoDB" id="9783171at2"/>
<dbReference type="EMBL" id="JACHHR010000003">
    <property type="protein sequence ID" value="MBB5212353.1"/>
    <property type="molecule type" value="Genomic_DNA"/>
</dbReference>
<evidence type="ECO:0000256" key="2">
    <source>
        <dbReference type="ARBA" id="ARBA00022964"/>
    </source>
</evidence>
<dbReference type="Proteomes" id="UP000563601">
    <property type="component" value="Unassembled WGS sequence"/>
</dbReference>
<dbReference type="EMBL" id="CP047491">
    <property type="protein sequence ID" value="QHQ39995.1"/>
    <property type="molecule type" value="Genomic_DNA"/>
</dbReference>
<dbReference type="AlphaFoldDB" id="A0A6P1TEA8"/>
<dbReference type="Gene3D" id="2.60.120.620">
    <property type="entry name" value="q2cbj1_9rhob like domain"/>
    <property type="match status" value="1"/>
</dbReference>
<dbReference type="GO" id="GO:0006449">
    <property type="term" value="P:regulation of translational termination"/>
    <property type="evidence" value="ECO:0007669"/>
    <property type="project" value="TreeGrafter"/>
</dbReference>